<protein>
    <submittedName>
        <fullName evidence="2">Uncharacterized protein</fullName>
    </submittedName>
</protein>
<organism evidence="2 3">
    <name type="scientific">Alectoria fallacina</name>
    <dbReference type="NCBI Taxonomy" id="1903189"/>
    <lineage>
        <taxon>Eukaryota</taxon>
        <taxon>Fungi</taxon>
        <taxon>Dikarya</taxon>
        <taxon>Ascomycota</taxon>
        <taxon>Pezizomycotina</taxon>
        <taxon>Lecanoromycetes</taxon>
        <taxon>OSLEUM clade</taxon>
        <taxon>Lecanoromycetidae</taxon>
        <taxon>Lecanorales</taxon>
        <taxon>Lecanorineae</taxon>
        <taxon>Parmeliaceae</taxon>
        <taxon>Alectoria</taxon>
    </lineage>
</organism>
<dbReference type="AlphaFoldDB" id="A0A8H3J9U9"/>
<dbReference type="Proteomes" id="UP000664203">
    <property type="component" value="Unassembled WGS sequence"/>
</dbReference>
<evidence type="ECO:0000313" key="3">
    <source>
        <dbReference type="Proteomes" id="UP000664203"/>
    </source>
</evidence>
<evidence type="ECO:0000313" key="2">
    <source>
        <dbReference type="EMBL" id="CAF9943314.1"/>
    </source>
</evidence>
<comment type="caution">
    <text evidence="2">The sequence shown here is derived from an EMBL/GenBank/DDBJ whole genome shotgun (WGS) entry which is preliminary data.</text>
</comment>
<feature type="non-terminal residue" evidence="2">
    <location>
        <position position="1"/>
    </location>
</feature>
<reference evidence="2" key="1">
    <citation type="submission" date="2021-03" db="EMBL/GenBank/DDBJ databases">
        <authorList>
            <person name="Tagirdzhanova G."/>
        </authorList>
    </citation>
    <scope>NUCLEOTIDE SEQUENCE</scope>
</reference>
<sequence>HAAATTANRFLCIAELRTTQADVLAALEAATSSSSSSSSSTTAAGGQQQQRWTVEDCDAGDEWRRGRALWEDKGERKREAAGLLILGDLYGEGVGTAGGEEVRAGNEALGVEMREVGDVVREVLGGGGC</sequence>
<name>A0A8H3J9U9_9LECA</name>
<feature type="region of interest" description="Disordered" evidence="1">
    <location>
        <begin position="30"/>
        <end position="58"/>
    </location>
</feature>
<dbReference type="EMBL" id="CAJPDR010000966">
    <property type="protein sequence ID" value="CAF9943314.1"/>
    <property type="molecule type" value="Genomic_DNA"/>
</dbReference>
<gene>
    <name evidence="2" type="ORF">ALECFALPRED_011020</name>
</gene>
<accession>A0A8H3J9U9</accession>
<keyword evidence="3" id="KW-1185">Reference proteome</keyword>
<evidence type="ECO:0000256" key="1">
    <source>
        <dbReference type="SAM" id="MobiDB-lite"/>
    </source>
</evidence>
<feature type="compositionally biased region" description="Low complexity" evidence="1">
    <location>
        <begin position="30"/>
        <end position="44"/>
    </location>
</feature>
<proteinExistence type="predicted"/>